<dbReference type="OrthoDB" id="4476201at2759"/>
<reference evidence="3" key="1">
    <citation type="journal article" date="2021" name="Nat. Commun.">
        <title>Genetic determinants of endophytism in the Arabidopsis root mycobiome.</title>
        <authorList>
            <person name="Mesny F."/>
            <person name="Miyauchi S."/>
            <person name="Thiergart T."/>
            <person name="Pickel B."/>
            <person name="Atanasova L."/>
            <person name="Karlsson M."/>
            <person name="Huettel B."/>
            <person name="Barry K.W."/>
            <person name="Haridas S."/>
            <person name="Chen C."/>
            <person name="Bauer D."/>
            <person name="Andreopoulos W."/>
            <person name="Pangilinan J."/>
            <person name="LaButti K."/>
            <person name="Riley R."/>
            <person name="Lipzen A."/>
            <person name="Clum A."/>
            <person name="Drula E."/>
            <person name="Henrissat B."/>
            <person name="Kohler A."/>
            <person name="Grigoriev I.V."/>
            <person name="Martin F.M."/>
            <person name="Hacquard S."/>
        </authorList>
    </citation>
    <scope>NUCLEOTIDE SEQUENCE</scope>
    <source>
        <strain evidence="3">MPI-CAGE-CH-0235</strain>
    </source>
</reference>
<dbReference type="Proteomes" id="UP000813444">
    <property type="component" value="Unassembled WGS sequence"/>
</dbReference>
<gene>
    <name evidence="3" type="ORF">B0I35DRAFT_418994</name>
</gene>
<dbReference type="PANTHER" id="PTHR24148:SF73">
    <property type="entry name" value="HET DOMAIN PROTEIN (AFU_ORTHOLOGUE AFUA_8G01020)"/>
    <property type="match status" value="1"/>
</dbReference>
<name>A0A8K0WX89_9HYPO</name>
<dbReference type="Pfam" id="PF06985">
    <property type="entry name" value="HET"/>
    <property type="match status" value="1"/>
</dbReference>
<evidence type="ECO:0000313" key="3">
    <source>
        <dbReference type="EMBL" id="KAH7328995.1"/>
    </source>
</evidence>
<feature type="region of interest" description="Disordered" evidence="1">
    <location>
        <begin position="631"/>
        <end position="652"/>
    </location>
</feature>
<keyword evidence="4" id="KW-1185">Reference proteome</keyword>
<dbReference type="InterPro" id="IPR052895">
    <property type="entry name" value="HetReg/Transcr_Mod"/>
</dbReference>
<proteinExistence type="predicted"/>
<protein>
    <recommendedName>
        <fullName evidence="2">Heterokaryon incompatibility domain-containing protein</fullName>
    </recommendedName>
</protein>
<sequence>MLSLALDSFRAVTAPPARPPLRDERNIRLLQIIPDATQPPGFWISLQCFPVDQAPPFDVLSYTRGPKYHSGVVQEWETIGICQEFSAYKTVQAKQEVARGSSLVNQLGSLMLNSVVPETTPTTIRVNKSQLDIHSDVLGFLKHANEKRMFWPHDLKRAELDSKMDEKPEEVWLWVDDVCVNDKDDGERGQQMTLLGEIYKRAQRTIVWLSEHEPPPRVDWLLTVLAARLLQLNKACEGDGKWGFDPESTRSSMWALVQDVLPEFVAAMLHFMSLIARHKYFDEGWMQEVLMTRRADVVCGSKTWDWAVFERFVLLSHSSVEILRRSATVKAHRILLERWKSLVWTMRDYSFVRQWWIDGGSEARRSDLVSRLGELNDQEFEYQQIAEMVRVLKGKPFEDKRDNIYGWMALTSLALPRGKRFGRVDYKLPTQVVYLRFTQSLLKGMPNLDVLNLVERERGEKYKDGIPSWVPDYSVKSLPYPLLAGLRLPKAGSWDFDATLSRTRSYPRTLEFDQDKLVVSGIKIDGIRNRGPSFIKDRGLAKLIPPEWFLQRCLEMGEYKYTRESVQEALCNTLGLGRVKTQDGSFEETWECFWGEVLRNRRENIDPEGDKTLLALPEKVYTSGSGTKLIPRTVEQSGEEETPANEKDDKGVNKATGLERATLMMRSMQLMLWHRAPYVSQQGCWGLCHASSGLGDEIWLLDGGRTPYMLQKLADGRYKFKGETYLHGWMFGEHLTGNVGERRQRITIV</sequence>
<evidence type="ECO:0000313" key="4">
    <source>
        <dbReference type="Proteomes" id="UP000813444"/>
    </source>
</evidence>
<dbReference type="AlphaFoldDB" id="A0A8K0WX89"/>
<comment type="caution">
    <text evidence="3">The sequence shown here is derived from an EMBL/GenBank/DDBJ whole genome shotgun (WGS) entry which is preliminary data.</text>
</comment>
<evidence type="ECO:0000259" key="2">
    <source>
        <dbReference type="Pfam" id="PF06985"/>
    </source>
</evidence>
<dbReference type="EMBL" id="JAGPNK010000001">
    <property type="protein sequence ID" value="KAH7328995.1"/>
    <property type="molecule type" value="Genomic_DNA"/>
</dbReference>
<dbReference type="PANTHER" id="PTHR24148">
    <property type="entry name" value="ANKYRIN REPEAT DOMAIN-CONTAINING PROTEIN 39 HOMOLOG-RELATED"/>
    <property type="match status" value="1"/>
</dbReference>
<feature type="domain" description="Heterokaryon incompatibility" evidence="2">
    <location>
        <begin position="169"/>
        <end position="213"/>
    </location>
</feature>
<organism evidence="3 4">
    <name type="scientific">Stachybotrys elegans</name>
    <dbReference type="NCBI Taxonomy" id="80388"/>
    <lineage>
        <taxon>Eukaryota</taxon>
        <taxon>Fungi</taxon>
        <taxon>Dikarya</taxon>
        <taxon>Ascomycota</taxon>
        <taxon>Pezizomycotina</taxon>
        <taxon>Sordariomycetes</taxon>
        <taxon>Hypocreomycetidae</taxon>
        <taxon>Hypocreales</taxon>
        <taxon>Stachybotryaceae</taxon>
        <taxon>Stachybotrys</taxon>
    </lineage>
</organism>
<dbReference type="InterPro" id="IPR010730">
    <property type="entry name" value="HET"/>
</dbReference>
<accession>A0A8K0WX89</accession>
<evidence type="ECO:0000256" key="1">
    <source>
        <dbReference type="SAM" id="MobiDB-lite"/>
    </source>
</evidence>